<evidence type="ECO:0000256" key="6">
    <source>
        <dbReference type="SAM" id="Phobius"/>
    </source>
</evidence>
<feature type="domain" description="Cytochrome c-type biogenesis protein H TPR" evidence="8">
    <location>
        <begin position="139"/>
        <end position="257"/>
    </location>
</feature>
<dbReference type="PANTHER" id="PTHR47870">
    <property type="entry name" value="CYTOCHROME C-TYPE BIOGENESIS PROTEIN CCMH"/>
    <property type="match status" value="1"/>
</dbReference>
<dbReference type="Pfam" id="PF23892">
    <property type="entry name" value="Ig_CycH"/>
    <property type="match status" value="1"/>
</dbReference>
<protein>
    <submittedName>
        <fullName evidence="9">C-type cytochrome biogenesis protein CcmI</fullName>
    </submittedName>
</protein>
<evidence type="ECO:0000256" key="3">
    <source>
        <dbReference type="ARBA" id="ARBA00022748"/>
    </source>
</evidence>
<evidence type="ECO:0000256" key="5">
    <source>
        <dbReference type="SAM" id="MobiDB-lite"/>
    </source>
</evidence>
<evidence type="ECO:0000256" key="4">
    <source>
        <dbReference type="ARBA" id="ARBA00022803"/>
    </source>
</evidence>
<accession>A0A3M2HWW5</accession>
<dbReference type="InterPro" id="IPR056412">
    <property type="entry name" value="Ig_CycH"/>
</dbReference>
<gene>
    <name evidence="9" type="primary">ccmI</name>
    <name evidence="9" type="ORF">EA797_06205</name>
</gene>
<reference evidence="9 10" key="1">
    <citation type="submission" date="2018-10" db="EMBL/GenBank/DDBJ databases">
        <title>Pseudomonas zhaodongensis NEAU-ST5-21(T) genome.</title>
        <authorList>
            <person name="Peng J."/>
            <person name="Liu Z.-P."/>
        </authorList>
    </citation>
    <scope>NUCLEOTIDE SEQUENCE [LARGE SCALE GENOMIC DNA]</scope>
    <source>
        <strain evidence="9 10">NEAU-ST5-21</strain>
    </source>
</reference>
<sequence>MIDFWIGASLLLLVALAFLLVPVLRGHRAQAEEDRTSLNVALYEERLAELAAQQAAGTLTPQQFEAGRADAARELLDDTEGGETHRISNLGRAIPLIAAILVPLLGYGLYMHWGASDKLELAREFTEQPGSMAEMIGRLERAVKAQPESTEAWYFLARTYMNQERPADAAGAYEQVVKLAGRQPDILGQWAQALYFAEDRQWSAQMQSLTDEALKGDPHEVTSLGLLGIAAYEDERFEEAIGYWERLVATLPAEDPSREAIQGGIARAREQMGEPSVAVQSDSGDAAVDAAVVAPGMSVDVRLDAKLAGEVQPTDAVFVFARAVSGPPMPLAVKRLTVADLPATVNLSDADAMTPQLRLSNFEQVRLFARISRSGDATRGEWQGRSEPVAPSDEDTIKLTIDQPETPKP</sequence>
<comment type="caution">
    <text evidence="9">The sequence shown here is derived from an EMBL/GenBank/DDBJ whole genome shotgun (WGS) entry which is preliminary data.</text>
</comment>
<evidence type="ECO:0000313" key="9">
    <source>
        <dbReference type="EMBL" id="RMH92303.1"/>
    </source>
</evidence>
<evidence type="ECO:0000256" key="1">
    <source>
        <dbReference type="ARBA" id="ARBA00004196"/>
    </source>
</evidence>
<dbReference type="Pfam" id="PF23914">
    <property type="entry name" value="TPR_CcmH_CycH"/>
    <property type="match status" value="1"/>
</dbReference>
<dbReference type="OrthoDB" id="9776053at2"/>
<keyword evidence="4" id="KW-0802">TPR repeat</keyword>
<dbReference type="EMBL" id="RFFM01000001">
    <property type="protein sequence ID" value="RMH92303.1"/>
    <property type="molecule type" value="Genomic_DNA"/>
</dbReference>
<comment type="subcellular location">
    <subcellularLocation>
        <location evidence="1">Cell envelope</location>
    </subcellularLocation>
</comment>
<dbReference type="GO" id="GO:0005886">
    <property type="term" value="C:plasma membrane"/>
    <property type="evidence" value="ECO:0007669"/>
    <property type="project" value="TreeGrafter"/>
</dbReference>
<dbReference type="PANTHER" id="PTHR47870:SF4">
    <property type="entry name" value="CYTOCHROME C-TYPE BIOGENESIS PROTEIN CYCH"/>
    <property type="match status" value="1"/>
</dbReference>
<dbReference type="AlphaFoldDB" id="A0A3M2HWW5"/>
<keyword evidence="6" id="KW-0812">Transmembrane</keyword>
<evidence type="ECO:0000259" key="7">
    <source>
        <dbReference type="Pfam" id="PF23892"/>
    </source>
</evidence>
<dbReference type="RefSeq" id="WP_122164251.1">
    <property type="nucleotide sequence ID" value="NZ_JAMOIB010000001.1"/>
</dbReference>
<dbReference type="InterPro" id="IPR011990">
    <property type="entry name" value="TPR-like_helical_dom_sf"/>
</dbReference>
<keyword evidence="3" id="KW-0201">Cytochrome c-type biogenesis</keyword>
<dbReference type="SMART" id="SM00028">
    <property type="entry name" value="TPR"/>
    <property type="match status" value="2"/>
</dbReference>
<dbReference type="InterPro" id="IPR051263">
    <property type="entry name" value="C-type_cytochrome_biogenesis"/>
</dbReference>
<dbReference type="GO" id="GO:0017004">
    <property type="term" value="P:cytochrome complex assembly"/>
    <property type="evidence" value="ECO:0007669"/>
    <property type="project" value="UniProtKB-KW"/>
</dbReference>
<feature type="transmembrane region" description="Helical" evidence="6">
    <location>
        <begin position="93"/>
        <end position="113"/>
    </location>
</feature>
<dbReference type="Gene3D" id="1.25.40.10">
    <property type="entry name" value="Tetratricopeptide repeat domain"/>
    <property type="match status" value="1"/>
</dbReference>
<dbReference type="InterPro" id="IPR017560">
    <property type="entry name" value="Cyt_c_biogenesis_CcmI"/>
</dbReference>
<keyword evidence="6" id="KW-1133">Transmembrane helix</keyword>
<feature type="domain" description="Cytochrome c-type biogenesis protein H Ig-like" evidence="7">
    <location>
        <begin position="298"/>
        <end position="402"/>
    </location>
</feature>
<dbReference type="GO" id="GO:0030313">
    <property type="term" value="C:cell envelope"/>
    <property type="evidence" value="ECO:0007669"/>
    <property type="project" value="UniProtKB-SubCell"/>
</dbReference>
<name>A0A3M2HWW5_9GAMM</name>
<proteinExistence type="predicted"/>
<dbReference type="SUPFAM" id="SSF48452">
    <property type="entry name" value="TPR-like"/>
    <property type="match status" value="1"/>
</dbReference>
<keyword evidence="2" id="KW-0677">Repeat</keyword>
<feature type="region of interest" description="Disordered" evidence="5">
    <location>
        <begin position="375"/>
        <end position="409"/>
    </location>
</feature>
<dbReference type="NCBIfam" id="TIGR03142">
    <property type="entry name" value="cytochro_ccmI"/>
    <property type="match status" value="1"/>
</dbReference>
<dbReference type="InterPro" id="IPR056413">
    <property type="entry name" value="TPR_CcmH_CycH"/>
</dbReference>
<dbReference type="Proteomes" id="UP000269774">
    <property type="component" value="Unassembled WGS sequence"/>
</dbReference>
<organism evidence="9 10">
    <name type="scientific">Stutzerimonas zhaodongensis</name>
    <dbReference type="NCBI Taxonomy" id="1176257"/>
    <lineage>
        <taxon>Bacteria</taxon>
        <taxon>Pseudomonadati</taxon>
        <taxon>Pseudomonadota</taxon>
        <taxon>Gammaproteobacteria</taxon>
        <taxon>Pseudomonadales</taxon>
        <taxon>Pseudomonadaceae</taxon>
        <taxon>Stutzerimonas</taxon>
    </lineage>
</organism>
<dbReference type="InterPro" id="IPR019734">
    <property type="entry name" value="TPR_rpt"/>
</dbReference>
<evidence type="ECO:0000256" key="2">
    <source>
        <dbReference type="ARBA" id="ARBA00022737"/>
    </source>
</evidence>
<keyword evidence="6" id="KW-0472">Membrane</keyword>
<keyword evidence="10" id="KW-1185">Reference proteome</keyword>
<evidence type="ECO:0000259" key="8">
    <source>
        <dbReference type="Pfam" id="PF23914"/>
    </source>
</evidence>
<evidence type="ECO:0000313" key="10">
    <source>
        <dbReference type="Proteomes" id="UP000269774"/>
    </source>
</evidence>